<dbReference type="AlphaFoldDB" id="A0A8J3N5C0"/>
<organism evidence="1 2">
    <name type="scientific">Reticulibacter mediterranei</name>
    <dbReference type="NCBI Taxonomy" id="2778369"/>
    <lineage>
        <taxon>Bacteria</taxon>
        <taxon>Bacillati</taxon>
        <taxon>Chloroflexota</taxon>
        <taxon>Ktedonobacteria</taxon>
        <taxon>Ktedonobacterales</taxon>
        <taxon>Reticulibacteraceae</taxon>
        <taxon>Reticulibacter</taxon>
    </lineage>
</organism>
<reference evidence="1" key="1">
    <citation type="submission" date="2020-10" db="EMBL/GenBank/DDBJ databases">
        <title>Taxonomic study of unclassified bacteria belonging to the class Ktedonobacteria.</title>
        <authorList>
            <person name="Yabe S."/>
            <person name="Wang C.M."/>
            <person name="Zheng Y."/>
            <person name="Sakai Y."/>
            <person name="Cavaletti L."/>
            <person name="Monciardini P."/>
            <person name="Donadio S."/>
        </authorList>
    </citation>
    <scope>NUCLEOTIDE SEQUENCE</scope>
    <source>
        <strain evidence="1">ID150040</strain>
    </source>
</reference>
<dbReference type="EMBL" id="BNJK01000002">
    <property type="protein sequence ID" value="GHO99112.1"/>
    <property type="molecule type" value="Genomic_DNA"/>
</dbReference>
<name>A0A8J3N5C0_9CHLR</name>
<accession>A0A8J3N5C0</accession>
<keyword evidence="2" id="KW-1185">Reference proteome</keyword>
<dbReference type="Proteomes" id="UP000597444">
    <property type="component" value="Unassembled WGS sequence"/>
</dbReference>
<sequence length="119" mass="13413">MGDEWMIEDVGFTRSDKGVAWWRSGALRLSPLGVEGLLGEREVRWPGERDKRKAPARNPLQPLVATDGGRLLLGDEWMIEDVGFTRSDKGVAWWRSGGLALVAVRRASDVGLRWWAFIH</sequence>
<proteinExistence type="predicted"/>
<protein>
    <submittedName>
        <fullName evidence="1">Uncharacterized protein</fullName>
    </submittedName>
</protein>
<dbReference type="RefSeq" id="WP_220209772.1">
    <property type="nucleotide sequence ID" value="NZ_BNJK01000002.1"/>
</dbReference>
<evidence type="ECO:0000313" key="1">
    <source>
        <dbReference type="EMBL" id="GHO99112.1"/>
    </source>
</evidence>
<evidence type="ECO:0000313" key="2">
    <source>
        <dbReference type="Proteomes" id="UP000597444"/>
    </source>
</evidence>
<comment type="caution">
    <text evidence="1">The sequence shown here is derived from an EMBL/GenBank/DDBJ whole genome shotgun (WGS) entry which is preliminary data.</text>
</comment>
<gene>
    <name evidence="1" type="ORF">KSF_091600</name>
</gene>